<protein>
    <recommendedName>
        <fullName evidence="3">Nuclear transport factor 2 family protein</fullName>
    </recommendedName>
</protein>
<comment type="caution">
    <text evidence="1">The sequence shown here is derived from an EMBL/GenBank/DDBJ whole genome shotgun (WGS) entry which is preliminary data.</text>
</comment>
<dbReference type="AlphaFoldDB" id="A0A511QWF7"/>
<proteinExistence type="predicted"/>
<gene>
    <name evidence="1" type="ORF">VSU01S_35620</name>
</gene>
<evidence type="ECO:0000313" key="2">
    <source>
        <dbReference type="Proteomes" id="UP000321113"/>
    </source>
</evidence>
<name>A0A511QWF7_9VIBR</name>
<dbReference type="OrthoDB" id="117331at2"/>
<reference evidence="1 2" key="1">
    <citation type="submission" date="2019-07" db="EMBL/GenBank/DDBJ databases">
        <title>Whole genome shotgun sequence of Vibrio superstes NBRC 103154.</title>
        <authorList>
            <person name="Hosoyama A."/>
            <person name="Uohara A."/>
            <person name="Ohji S."/>
            <person name="Ichikawa N."/>
        </authorList>
    </citation>
    <scope>NUCLEOTIDE SEQUENCE [LARGE SCALE GENOMIC DNA]</scope>
    <source>
        <strain evidence="1 2">NBRC 103154</strain>
    </source>
</reference>
<evidence type="ECO:0008006" key="3">
    <source>
        <dbReference type="Google" id="ProtNLM"/>
    </source>
</evidence>
<dbReference type="EMBL" id="BJXK01000020">
    <property type="protein sequence ID" value="GEM81317.1"/>
    <property type="molecule type" value="Genomic_DNA"/>
</dbReference>
<accession>A0A511QWF7</accession>
<keyword evidence="2" id="KW-1185">Reference proteome</keyword>
<sequence>MKTQMKKIEIPIWLPKLFQAIDSLDFSENSGFEILRDDIVMQFGQEMIVGIETAKAYFKKIDEPYITEHFIHDVYQVGSAIIMHGGAQITEKQNLDNVIVVDTLLNILWLDENNRVERYVVDYPPELEQHKPQD</sequence>
<dbReference type="Proteomes" id="UP000321113">
    <property type="component" value="Unassembled WGS sequence"/>
</dbReference>
<dbReference type="RefSeq" id="WP_119010080.1">
    <property type="nucleotide sequence ID" value="NZ_BJXK01000020.1"/>
</dbReference>
<evidence type="ECO:0000313" key="1">
    <source>
        <dbReference type="EMBL" id="GEM81317.1"/>
    </source>
</evidence>
<organism evidence="1 2">
    <name type="scientific">Vibrio superstes NBRC 103154</name>
    <dbReference type="NCBI Taxonomy" id="1219062"/>
    <lineage>
        <taxon>Bacteria</taxon>
        <taxon>Pseudomonadati</taxon>
        <taxon>Pseudomonadota</taxon>
        <taxon>Gammaproteobacteria</taxon>
        <taxon>Vibrionales</taxon>
        <taxon>Vibrionaceae</taxon>
        <taxon>Vibrio</taxon>
    </lineage>
</organism>